<reference evidence="1 2" key="1">
    <citation type="submission" date="2020-04" db="EMBL/GenBank/DDBJ databases">
        <title>Luteolibacter sp. G-1-1-1 isolated from soil.</title>
        <authorList>
            <person name="Dahal R.H."/>
        </authorList>
    </citation>
    <scope>NUCLEOTIDE SEQUENCE [LARGE SCALE GENOMIC DNA]</scope>
    <source>
        <strain evidence="1 2">G-1-1-1</strain>
    </source>
</reference>
<keyword evidence="2" id="KW-1185">Reference proteome</keyword>
<dbReference type="AlphaFoldDB" id="A0A858RMJ5"/>
<sequence length="46" mass="4813">MKLASTILVVIGLALMAAGVLAGGWVEGFSRWTSLEKAEPEDLLAP</sequence>
<name>A0A858RMJ5_9BACT</name>
<dbReference type="KEGG" id="luo:HHL09_15880"/>
<proteinExistence type="predicted"/>
<dbReference type="RefSeq" id="WP_169455603.1">
    <property type="nucleotide sequence ID" value="NZ_CP051774.1"/>
</dbReference>
<dbReference type="Proteomes" id="UP000501812">
    <property type="component" value="Chromosome"/>
</dbReference>
<protein>
    <submittedName>
        <fullName evidence="1">Uncharacterized protein</fullName>
    </submittedName>
</protein>
<evidence type="ECO:0000313" key="1">
    <source>
        <dbReference type="EMBL" id="QJE97203.1"/>
    </source>
</evidence>
<accession>A0A858RMJ5</accession>
<organism evidence="1 2">
    <name type="scientific">Luteolibacter luteus</name>
    <dbReference type="NCBI Taxonomy" id="2728835"/>
    <lineage>
        <taxon>Bacteria</taxon>
        <taxon>Pseudomonadati</taxon>
        <taxon>Verrucomicrobiota</taxon>
        <taxon>Verrucomicrobiia</taxon>
        <taxon>Verrucomicrobiales</taxon>
        <taxon>Verrucomicrobiaceae</taxon>
        <taxon>Luteolibacter</taxon>
    </lineage>
</organism>
<evidence type="ECO:0000313" key="2">
    <source>
        <dbReference type="Proteomes" id="UP000501812"/>
    </source>
</evidence>
<gene>
    <name evidence="1" type="ORF">HHL09_15880</name>
</gene>
<dbReference type="EMBL" id="CP051774">
    <property type="protein sequence ID" value="QJE97203.1"/>
    <property type="molecule type" value="Genomic_DNA"/>
</dbReference>